<dbReference type="AlphaFoldDB" id="A0AA35X2L9"/>
<proteinExistence type="predicted"/>
<protein>
    <submittedName>
        <fullName evidence="1">Uncharacterized protein</fullName>
    </submittedName>
</protein>
<dbReference type="EMBL" id="CASHTH010003295">
    <property type="protein sequence ID" value="CAI8043028.1"/>
    <property type="molecule type" value="Genomic_DNA"/>
</dbReference>
<organism evidence="1 2">
    <name type="scientific">Geodia barretti</name>
    <name type="common">Barrett's horny sponge</name>
    <dbReference type="NCBI Taxonomy" id="519541"/>
    <lineage>
        <taxon>Eukaryota</taxon>
        <taxon>Metazoa</taxon>
        <taxon>Porifera</taxon>
        <taxon>Demospongiae</taxon>
        <taxon>Heteroscleromorpha</taxon>
        <taxon>Tetractinellida</taxon>
        <taxon>Astrophorina</taxon>
        <taxon>Geodiidae</taxon>
        <taxon>Geodia</taxon>
    </lineage>
</organism>
<name>A0AA35X2L9_GEOBA</name>
<comment type="caution">
    <text evidence="1">The sequence shown here is derived from an EMBL/GenBank/DDBJ whole genome shotgun (WGS) entry which is preliminary data.</text>
</comment>
<sequence>MLLALVHPDTEAPAHFECVLRAIREDEQLEPGEQICYVGGGVFAIVRAGRGRDSARIRKRIPYESESMPPEWRTEQVRRLPNP</sequence>
<accession>A0AA35X2L9</accession>
<gene>
    <name evidence="1" type="ORF">GBAR_LOCUS23863</name>
</gene>
<keyword evidence="2" id="KW-1185">Reference proteome</keyword>
<evidence type="ECO:0000313" key="2">
    <source>
        <dbReference type="Proteomes" id="UP001174909"/>
    </source>
</evidence>
<dbReference type="Proteomes" id="UP001174909">
    <property type="component" value="Unassembled WGS sequence"/>
</dbReference>
<evidence type="ECO:0000313" key="1">
    <source>
        <dbReference type="EMBL" id="CAI8043028.1"/>
    </source>
</evidence>
<reference evidence="1" key="1">
    <citation type="submission" date="2023-03" db="EMBL/GenBank/DDBJ databases">
        <authorList>
            <person name="Steffen K."/>
            <person name="Cardenas P."/>
        </authorList>
    </citation>
    <scope>NUCLEOTIDE SEQUENCE</scope>
</reference>